<dbReference type="InterPro" id="IPR035979">
    <property type="entry name" value="RBD_domain_sf"/>
</dbReference>
<keyword evidence="2" id="KW-0472">Membrane</keyword>
<accession>A0ABS8RUK6</accession>
<feature type="region of interest" description="Disordered" evidence="1">
    <location>
        <begin position="1"/>
        <end position="20"/>
    </location>
</feature>
<feature type="transmembrane region" description="Helical" evidence="2">
    <location>
        <begin position="104"/>
        <end position="126"/>
    </location>
</feature>
<feature type="compositionally biased region" description="Basic and acidic residues" evidence="1">
    <location>
        <begin position="1"/>
        <end position="17"/>
    </location>
</feature>
<evidence type="ECO:0000256" key="1">
    <source>
        <dbReference type="SAM" id="MobiDB-lite"/>
    </source>
</evidence>
<dbReference type="InterPro" id="IPR012677">
    <property type="entry name" value="Nucleotide-bd_a/b_plait_sf"/>
</dbReference>
<dbReference type="Proteomes" id="UP000823775">
    <property type="component" value="Unassembled WGS sequence"/>
</dbReference>
<evidence type="ECO:0000313" key="3">
    <source>
        <dbReference type="EMBL" id="MCD7450480.1"/>
    </source>
</evidence>
<evidence type="ECO:0000256" key="2">
    <source>
        <dbReference type="SAM" id="Phobius"/>
    </source>
</evidence>
<protein>
    <recommendedName>
        <fullName evidence="5">RRM domain-containing protein</fullName>
    </recommendedName>
</protein>
<evidence type="ECO:0000313" key="4">
    <source>
        <dbReference type="Proteomes" id="UP000823775"/>
    </source>
</evidence>
<dbReference type="Gene3D" id="3.30.70.330">
    <property type="match status" value="1"/>
</dbReference>
<reference evidence="3 4" key="1">
    <citation type="journal article" date="2021" name="BMC Genomics">
        <title>Datura genome reveals duplications of psychoactive alkaloid biosynthetic genes and high mutation rate following tissue culture.</title>
        <authorList>
            <person name="Rajewski A."/>
            <person name="Carter-House D."/>
            <person name="Stajich J."/>
            <person name="Litt A."/>
        </authorList>
    </citation>
    <scope>NUCLEOTIDE SEQUENCE [LARGE SCALE GENOMIC DNA]</scope>
    <source>
        <strain evidence="3">AR-01</strain>
    </source>
</reference>
<name>A0ABS8RUK6_DATST</name>
<organism evidence="3 4">
    <name type="scientific">Datura stramonium</name>
    <name type="common">Jimsonweed</name>
    <name type="synonym">Common thornapple</name>
    <dbReference type="NCBI Taxonomy" id="4076"/>
    <lineage>
        <taxon>Eukaryota</taxon>
        <taxon>Viridiplantae</taxon>
        <taxon>Streptophyta</taxon>
        <taxon>Embryophyta</taxon>
        <taxon>Tracheophyta</taxon>
        <taxon>Spermatophyta</taxon>
        <taxon>Magnoliopsida</taxon>
        <taxon>eudicotyledons</taxon>
        <taxon>Gunneridae</taxon>
        <taxon>Pentapetalae</taxon>
        <taxon>asterids</taxon>
        <taxon>lamiids</taxon>
        <taxon>Solanales</taxon>
        <taxon>Solanaceae</taxon>
        <taxon>Solanoideae</taxon>
        <taxon>Datureae</taxon>
        <taxon>Datura</taxon>
    </lineage>
</organism>
<gene>
    <name evidence="3" type="ORF">HAX54_006551</name>
</gene>
<keyword evidence="2" id="KW-1133">Transmembrane helix</keyword>
<evidence type="ECO:0008006" key="5">
    <source>
        <dbReference type="Google" id="ProtNLM"/>
    </source>
</evidence>
<keyword evidence="4" id="KW-1185">Reference proteome</keyword>
<proteinExistence type="predicted"/>
<comment type="caution">
    <text evidence="3">The sequence shown here is derived from an EMBL/GenBank/DDBJ whole genome shotgun (WGS) entry which is preliminary data.</text>
</comment>
<dbReference type="SUPFAM" id="SSF54928">
    <property type="entry name" value="RNA-binding domain, RBD"/>
    <property type="match status" value="1"/>
</dbReference>
<sequence>MDQRNGERRGNQPEFHRNPRPRGAKLAFRRLCLSTSVVLRLFRLVRDLSIKQLLDFPLKNAEFYEIFLDPLIVAGFVKLYVVGVPRPAEEEDLTSQNNFHEMEYTPLSMGILQLLGYLPSVLVIYIGGVALSNVMPSAGFQCCFVKYRTLDEANRAIGSFNGRYTFPGGELPLTIRYADGERTPWNLG</sequence>
<dbReference type="EMBL" id="JACEIK010000133">
    <property type="protein sequence ID" value="MCD7450480.1"/>
    <property type="molecule type" value="Genomic_DNA"/>
</dbReference>
<keyword evidence="2" id="KW-0812">Transmembrane</keyword>